<evidence type="ECO:0000313" key="1">
    <source>
        <dbReference type="EMBL" id="WKA00648.1"/>
    </source>
</evidence>
<dbReference type="Proteomes" id="UP001227230">
    <property type="component" value="Chromosome 13"/>
</dbReference>
<proteinExistence type="predicted"/>
<sequence>MSGSSGNTYPDASQSAPVAGWERRTIQFIRILRNQRLSPDGRGRRFTLSGYFTVDACRLVGEEDLISPGRHVRIHFRQHLAPGV</sequence>
<protein>
    <submittedName>
        <fullName evidence="1">Uncharacterized protein</fullName>
    </submittedName>
</protein>
<organism evidence="1 2">
    <name type="scientific">Vitis vinifera</name>
    <name type="common">Grape</name>
    <dbReference type="NCBI Taxonomy" id="29760"/>
    <lineage>
        <taxon>Eukaryota</taxon>
        <taxon>Viridiplantae</taxon>
        <taxon>Streptophyta</taxon>
        <taxon>Embryophyta</taxon>
        <taxon>Tracheophyta</taxon>
        <taxon>Spermatophyta</taxon>
        <taxon>Magnoliopsida</taxon>
        <taxon>eudicotyledons</taxon>
        <taxon>Gunneridae</taxon>
        <taxon>Pentapetalae</taxon>
        <taxon>rosids</taxon>
        <taxon>Vitales</taxon>
        <taxon>Vitaceae</taxon>
        <taxon>Viteae</taxon>
        <taxon>Vitis</taxon>
    </lineage>
</organism>
<name>A0ABY9CZD9_VITVI</name>
<gene>
    <name evidence="1" type="ORF">VitviT2T_018985</name>
</gene>
<accession>A0ABY9CZD9</accession>
<evidence type="ECO:0000313" key="2">
    <source>
        <dbReference type="Proteomes" id="UP001227230"/>
    </source>
</evidence>
<keyword evidence="2" id="KW-1185">Reference proteome</keyword>
<reference evidence="1 2" key="1">
    <citation type="journal article" date="2023" name="Hortic Res">
        <title>The complete reference genome for grapevine (Vitis vinifera L.) genetics and breeding.</title>
        <authorList>
            <person name="Shi X."/>
            <person name="Cao S."/>
            <person name="Wang X."/>
            <person name="Huang S."/>
            <person name="Wang Y."/>
            <person name="Liu Z."/>
            <person name="Liu W."/>
            <person name="Leng X."/>
            <person name="Peng Y."/>
            <person name="Wang N."/>
            <person name="Wang Y."/>
            <person name="Ma Z."/>
            <person name="Xu X."/>
            <person name="Zhang F."/>
            <person name="Xue H."/>
            <person name="Zhong H."/>
            <person name="Wang Y."/>
            <person name="Zhang K."/>
            <person name="Velt A."/>
            <person name="Avia K."/>
            <person name="Holtgrawe D."/>
            <person name="Grimplet J."/>
            <person name="Matus J.T."/>
            <person name="Ware D."/>
            <person name="Wu X."/>
            <person name="Wang H."/>
            <person name="Liu C."/>
            <person name="Fang Y."/>
            <person name="Rustenholz C."/>
            <person name="Cheng Z."/>
            <person name="Xiao H."/>
            <person name="Zhou Y."/>
        </authorList>
    </citation>
    <scope>NUCLEOTIDE SEQUENCE [LARGE SCALE GENOMIC DNA]</scope>
    <source>
        <strain evidence="2">cv. Pinot noir / PN40024</strain>
        <tissue evidence="1">Leaf</tissue>
    </source>
</reference>
<dbReference type="EMBL" id="CP126660">
    <property type="protein sequence ID" value="WKA00648.1"/>
    <property type="molecule type" value="Genomic_DNA"/>
</dbReference>